<feature type="domain" description="SH3b" evidence="1">
    <location>
        <begin position="39"/>
        <end position="114"/>
    </location>
</feature>
<name>A0A923PIS0_9BACT</name>
<dbReference type="Pfam" id="PF08239">
    <property type="entry name" value="SH3_3"/>
    <property type="match status" value="1"/>
</dbReference>
<comment type="caution">
    <text evidence="2">The sequence shown here is derived from an EMBL/GenBank/DDBJ whole genome shotgun (WGS) entry which is preliminary data.</text>
</comment>
<proteinExistence type="predicted"/>
<evidence type="ECO:0000313" key="3">
    <source>
        <dbReference type="Proteomes" id="UP000650081"/>
    </source>
</evidence>
<sequence length="376" mass="41861">MSNRLISINGASLFKVILVTLLHVVLGTGAILAQDIESDQFYTVVAKSGLNVRAEKSLESKKVGGLPFQAEVEVIPGAGNEEEISIDGRPGKWVKVRYRNIQGYVFSGYLKRGKLYIPSGEINNGYRILNLGTRCTAINYDPALIWYTFRIVSGESGCEAELKRSNLTIDYDVDESTFADGMHYQAAGEFVSVMDSVNKGGIVAIGVPAEIENPSGELLDCSDFTGKGLGGVGKFIYPYENYLYYEKGHQRFYLCARELASIEYSTSIKKEYLLINAMHDPHVGDEEEMKRKNIGAKLHWKNLISYQYGNHQGPRLIWKGDVNNDGFPDCIFYTPNMSESCGGSSWFSLLVSKKNTRGEFYLEAVAEEEFESCHGC</sequence>
<evidence type="ECO:0000313" key="2">
    <source>
        <dbReference type="EMBL" id="MBC6993350.1"/>
    </source>
</evidence>
<keyword evidence="3" id="KW-1185">Reference proteome</keyword>
<reference evidence="2" key="1">
    <citation type="submission" date="2020-08" db="EMBL/GenBank/DDBJ databases">
        <title>Lewinella bacteria from marine environments.</title>
        <authorList>
            <person name="Zhong Y."/>
        </authorList>
    </citation>
    <scope>NUCLEOTIDE SEQUENCE</scope>
    <source>
        <strain evidence="2">KCTC 42187</strain>
    </source>
</reference>
<dbReference type="InterPro" id="IPR003646">
    <property type="entry name" value="SH3-like_bac-type"/>
</dbReference>
<evidence type="ECO:0000259" key="1">
    <source>
        <dbReference type="PROSITE" id="PS51781"/>
    </source>
</evidence>
<protein>
    <submittedName>
        <fullName evidence="2">SH3 domain-containing protein</fullName>
    </submittedName>
</protein>
<dbReference type="RefSeq" id="WP_187465465.1">
    <property type="nucleotide sequence ID" value="NZ_JACSIT010000065.1"/>
</dbReference>
<dbReference type="AlphaFoldDB" id="A0A923PIS0"/>
<dbReference type="Gene3D" id="2.30.30.40">
    <property type="entry name" value="SH3 Domains"/>
    <property type="match status" value="1"/>
</dbReference>
<dbReference type="EMBL" id="JACSIT010000065">
    <property type="protein sequence ID" value="MBC6993350.1"/>
    <property type="molecule type" value="Genomic_DNA"/>
</dbReference>
<gene>
    <name evidence="2" type="ORF">H9S92_04195</name>
</gene>
<organism evidence="2 3">
    <name type="scientific">Neolewinella lacunae</name>
    <dbReference type="NCBI Taxonomy" id="1517758"/>
    <lineage>
        <taxon>Bacteria</taxon>
        <taxon>Pseudomonadati</taxon>
        <taxon>Bacteroidota</taxon>
        <taxon>Saprospiria</taxon>
        <taxon>Saprospirales</taxon>
        <taxon>Lewinellaceae</taxon>
        <taxon>Neolewinella</taxon>
    </lineage>
</organism>
<accession>A0A923PIS0</accession>
<dbReference type="PROSITE" id="PS51781">
    <property type="entry name" value="SH3B"/>
    <property type="match status" value="1"/>
</dbReference>
<dbReference type="Proteomes" id="UP000650081">
    <property type="component" value="Unassembled WGS sequence"/>
</dbReference>